<feature type="transmembrane region" description="Helical" evidence="9">
    <location>
        <begin position="12"/>
        <end position="29"/>
    </location>
</feature>
<keyword evidence="9" id="KW-1133">Transmembrane helix</keyword>
<dbReference type="AlphaFoldDB" id="A0A2K9PKL0"/>
<evidence type="ECO:0000313" key="11">
    <source>
        <dbReference type="EMBL" id="AUP77609.1"/>
    </source>
</evidence>
<evidence type="ECO:0000256" key="1">
    <source>
        <dbReference type="ARBA" id="ARBA00001926"/>
    </source>
</evidence>
<gene>
    <name evidence="11" type="ORF">C1H87_02295</name>
</gene>
<evidence type="ECO:0000256" key="4">
    <source>
        <dbReference type="ARBA" id="ARBA00022617"/>
    </source>
</evidence>
<keyword evidence="6" id="KW-0732">Signal</keyword>
<sequence>MFKVGSLRQRQYIGGIIGLVSGVLLFYFLTLDTSESYRSIGPMNAGHQDLTCVACHADAKGNLMQQIQSNISHAVGTRENGVDFGTQDVTVTNCLECHDRPNDRHPNHRFSEPRFKEAIKNIDATTCITCHSEHHEERVTVASIDYCMNCHGDLVVENDPLDISHKDLIAKEEWFTCIQCHDFHGNHKYDVPTELKDTIPMKVIQAYFKGGEDPYGTNKKYIGLSQTEWMKQLEKNQ</sequence>
<keyword evidence="4" id="KW-0349">Heme</keyword>
<dbReference type="EMBL" id="CP025791">
    <property type="protein sequence ID" value="AUP77609.1"/>
    <property type="molecule type" value="Genomic_DNA"/>
</dbReference>
<evidence type="ECO:0000256" key="8">
    <source>
        <dbReference type="ARBA" id="ARBA00023004"/>
    </source>
</evidence>
<organism evidence="11 12">
    <name type="scientific">Flavivirga eckloniae</name>
    <dbReference type="NCBI Taxonomy" id="1803846"/>
    <lineage>
        <taxon>Bacteria</taxon>
        <taxon>Pseudomonadati</taxon>
        <taxon>Bacteroidota</taxon>
        <taxon>Flavobacteriia</taxon>
        <taxon>Flavobacteriales</taxon>
        <taxon>Flavobacteriaceae</taxon>
        <taxon>Flavivirga</taxon>
    </lineage>
</organism>
<dbReference type="GO" id="GO:0030313">
    <property type="term" value="C:cell envelope"/>
    <property type="evidence" value="ECO:0007669"/>
    <property type="project" value="UniProtKB-SubCell"/>
</dbReference>
<feature type="domain" description="Tetrahaem cytochrome" evidence="10">
    <location>
        <begin position="48"/>
        <end position="151"/>
    </location>
</feature>
<evidence type="ECO:0000259" key="10">
    <source>
        <dbReference type="Pfam" id="PF14537"/>
    </source>
</evidence>
<evidence type="ECO:0000256" key="3">
    <source>
        <dbReference type="ARBA" id="ARBA00022448"/>
    </source>
</evidence>
<evidence type="ECO:0000313" key="12">
    <source>
        <dbReference type="Proteomes" id="UP000235826"/>
    </source>
</evidence>
<proteinExistence type="predicted"/>
<keyword evidence="12" id="KW-1185">Reference proteome</keyword>
<dbReference type="Gene3D" id="3.90.10.10">
    <property type="entry name" value="Cytochrome C3"/>
    <property type="match status" value="1"/>
</dbReference>
<dbReference type="PANTHER" id="PTHR35038">
    <property type="entry name" value="DISSIMILATORY SULFITE REDUCTASE SIRA"/>
    <property type="match status" value="1"/>
</dbReference>
<dbReference type="InterPro" id="IPR036280">
    <property type="entry name" value="Multihaem_cyt_sf"/>
</dbReference>
<comment type="subcellular location">
    <subcellularLocation>
        <location evidence="2">Cell envelope</location>
    </subcellularLocation>
</comment>
<dbReference type="InterPro" id="IPR012286">
    <property type="entry name" value="Tetrahaem_cytochrome"/>
</dbReference>
<dbReference type="InterPro" id="IPR051829">
    <property type="entry name" value="Multiheme_Cytochr_ET"/>
</dbReference>
<evidence type="ECO:0000256" key="7">
    <source>
        <dbReference type="ARBA" id="ARBA00022982"/>
    </source>
</evidence>
<protein>
    <recommendedName>
        <fullName evidence="10">Tetrahaem cytochrome domain-containing protein</fullName>
    </recommendedName>
</protein>
<keyword evidence="7" id="KW-0249">Electron transport</keyword>
<evidence type="ECO:0000256" key="6">
    <source>
        <dbReference type="ARBA" id="ARBA00022729"/>
    </source>
</evidence>
<keyword evidence="3" id="KW-0813">Transport</keyword>
<dbReference type="Proteomes" id="UP000235826">
    <property type="component" value="Chromosome"/>
</dbReference>
<evidence type="ECO:0000256" key="2">
    <source>
        <dbReference type="ARBA" id="ARBA00004196"/>
    </source>
</evidence>
<dbReference type="Pfam" id="PF14537">
    <property type="entry name" value="Cytochrom_c3_2"/>
    <property type="match status" value="1"/>
</dbReference>
<comment type="cofactor">
    <cofactor evidence="1">
        <name>heme c</name>
        <dbReference type="ChEBI" id="CHEBI:61717"/>
    </cofactor>
</comment>
<name>A0A2K9PKL0_9FLAO</name>
<evidence type="ECO:0000256" key="5">
    <source>
        <dbReference type="ARBA" id="ARBA00022723"/>
    </source>
</evidence>
<reference evidence="11 12" key="1">
    <citation type="submission" date="2018-01" db="EMBL/GenBank/DDBJ databases">
        <title>Complete genome sequence of Flavivirga eckloniae ECD14 isolated from seaweed Ecklonia cava.</title>
        <authorList>
            <person name="Lee J.H."/>
            <person name="Baik K.S."/>
            <person name="Seong C.N."/>
        </authorList>
    </citation>
    <scope>NUCLEOTIDE SEQUENCE [LARGE SCALE GENOMIC DNA]</scope>
    <source>
        <strain evidence="11 12">ECD14</strain>
    </source>
</reference>
<dbReference type="GO" id="GO:0046872">
    <property type="term" value="F:metal ion binding"/>
    <property type="evidence" value="ECO:0007669"/>
    <property type="project" value="UniProtKB-KW"/>
</dbReference>
<evidence type="ECO:0000256" key="9">
    <source>
        <dbReference type="SAM" id="Phobius"/>
    </source>
</evidence>
<dbReference type="OrthoDB" id="9814800at2"/>
<keyword evidence="5" id="KW-0479">Metal-binding</keyword>
<keyword evidence="9" id="KW-0472">Membrane</keyword>
<keyword evidence="9" id="KW-0812">Transmembrane</keyword>
<accession>A0A2K9PKL0</accession>
<dbReference type="SUPFAM" id="SSF48695">
    <property type="entry name" value="Multiheme cytochromes"/>
    <property type="match status" value="1"/>
</dbReference>
<dbReference type="RefSeq" id="WP_102754269.1">
    <property type="nucleotide sequence ID" value="NZ_CP025791.1"/>
</dbReference>
<keyword evidence="8" id="KW-0408">Iron</keyword>
<dbReference type="KEGG" id="fek:C1H87_02295"/>